<keyword evidence="2" id="KW-0614">Plasmid</keyword>
<dbReference type="EMBL" id="CP002880">
    <property type="protein sequence ID" value="AEI83089.1"/>
    <property type="molecule type" value="Genomic_DNA"/>
</dbReference>
<dbReference type="Pfam" id="PF21818">
    <property type="entry name" value="DUF6884"/>
    <property type="match status" value="1"/>
</dbReference>
<evidence type="ECO:0000313" key="3">
    <source>
        <dbReference type="Proteomes" id="UP000006798"/>
    </source>
</evidence>
<name>F8GYZ8_CUPNN</name>
<dbReference type="InterPro" id="IPR049251">
    <property type="entry name" value="DUF6884"/>
</dbReference>
<evidence type="ECO:0000259" key="1">
    <source>
        <dbReference type="Pfam" id="PF21818"/>
    </source>
</evidence>
<protein>
    <recommendedName>
        <fullName evidence="1">DUF6884 domain-containing protein</fullName>
    </recommendedName>
</protein>
<dbReference type="HOGENOM" id="CLU_1076534_0_0_4"/>
<accession>F8GYZ8</accession>
<dbReference type="Proteomes" id="UP000006798">
    <property type="component" value="Plasmid pBB2"/>
</dbReference>
<evidence type="ECO:0000313" key="2">
    <source>
        <dbReference type="EMBL" id="AEI83089.1"/>
    </source>
</evidence>
<dbReference type="AlphaFoldDB" id="F8GYZ8"/>
<sequence length="258" mass="27998">MHMLTCHSQLSLFSSPLGRESATTGPALLLLACSGTKLDRPAPAMDLYQGVMYESYRAHVRPEASPNVLILSARHGFIDPRDVIAPYDQRMTTQRADEILADLPAFAASADWPTQVGKVLLAGGKEYRRVMRAALVRQYGALPLTVHETTGGIGTQRSQLGTFLDGLPSVFRDQIGQHANGTPIYRSYGWIEAGSIATLLYRAAPALPARQARVLSVFNGPSGPTADVEVEEFVRGRAKICPRWVSVADLHPSTEESA</sequence>
<proteinExistence type="predicted"/>
<organism evidence="2 3">
    <name type="scientific">Cupriavidus necator (strain ATCC 43291 / DSM 13513 / CCUG 52238 / LMG 8453 / N-1)</name>
    <name type="common">Ralstonia eutropha</name>
    <dbReference type="NCBI Taxonomy" id="1042878"/>
    <lineage>
        <taxon>Bacteria</taxon>
        <taxon>Pseudomonadati</taxon>
        <taxon>Pseudomonadota</taxon>
        <taxon>Betaproteobacteria</taxon>
        <taxon>Burkholderiales</taxon>
        <taxon>Burkholderiaceae</taxon>
        <taxon>Cupriavidus</taxon>
    </lineage>
</organism>
<reference evidence="2 3" key="1">
    <citation type="journal article" date="2011" name="J. Bacteriol.">
        <title>Complete genome sequence of the type strain Cupriavidus necator N-1.</title>
        <authorList>
            <person name="Poehlein A."/>
            <person name="Kusian B."/>
            <person name="Friedrich B."/>
            <person name="Daniel R."/>
            <person name="Bowien B."/>
        </authorList>
    </citation>
    <scope>NUCLEOTIDE SEQUENCE [LARGE SCALE GENOMIC DNA]</scope>
    <source>
        <strain evidence="3">ATCC 43291 / DSM 13513 / CCUG 52238 / LMG 8453 / N-1</strain>
        <plasmid evidence="2 3">pBB2</plasmid>
    </source>
</reference>
<gene>
    <name evidence="2" type="ordered locus">CNE_BB2p02940</name>
</gene>
<geneLocation type="plasmid" evidence="2 3">
    <name>pBB2</name>
</geneLocation>
<dbReference type="KEGG" id="cnc:CNE_BB2p02940"/>
<feature type="domain" description="DUF6884" evidence="1">
    <location>
        <begin position="29"/>
        <end position="138"/>
    </location>
</feature>